<dbReference type="Proteomes" id="UP000282084">
    <property type="component" value="Unassembled WGS sequence"/>
</dbReference>
<comment type="similarity">
    <text evidence="5">Belongs to the glutamate--cysteine ligase type 2 family. YbdK subfamily.</text>
</comment>
<dbReference type="NCBIfam" id="TIGR02050">
    <property type="entry name" value="gshA_cyan_rel"/>
    <property type="match status" value="1"/>
</dbReference>
<evidence type="ECO:0000256" key="4">
    <source>
        <dbReference type="ARBA" id="ARBA00048819"/>
    </source>
</evidence>
<dbReference type="GO" id="GO:0042398">
    <property type="term" value="P:modified amino acid biosynthetic process"/>
    <property type="evidence" value="ECO:0007669"/>
    <property type="project" value="InterPro"/>
</dbReference>
<evidence type="ECO:0000313" key="6">
    <source>
        <dbReference type="EMBL" id="RKT56580.1"/>
    </source>
</evidence>
<dbReference type="InterPro" id="IPR050141">
    <property type="entry name" value="GCL_type2/YbdK_subfam"/>
</dbReference>
<gene>
    <name evidence="6" type="ORF">C8E97_5283</name>
</gene>
<accession>A0A495W636</accession>
<reference evidence="6 7" key="1">
    <citation type="submission" date="2018-10" db="EMBL/GenBank/DDBJ databases">
        <title>Sequencing the genomes of 1000 actinobacteria strains.</title>
        <authorList>
            <person name="Klenk H.-P."/>
        </authorList>
    </citation>
    <scope>NUCLEOTIDE SEQUENCE [LARGE SCALE GENOMIC DNA]</scope>
    <source>
        <strain evidence="6 7">DSM 43800</strain>
    </source>
</reference>
<dbReference type="PANTHER" id="PTHR36510">
    <property type="entry name" value="GLUTAMATE--CYSTEINE LIGASE 2-RELATED"/>
    <property type="match status" value="1"/>
</dbReference>
<keyword evidence="3 5" id="KW-0067">ATP-binding</keyword>
<dbReference type="Pfam" id="PF04107">
    <property type="entry name" value="GCS2"/>
    <property type="match status" value="1"/>
</dbReference>
<evidence type="ECO:0000256" key="3">
    <source>
        <dbReference type="ARBA" id="ARBA00022840"/>
    </source>
</evidence>
<comment type="caution">
    <text evidence="6">The sequence shown here is derived from an EMBL/GenBank/DDBJ whole genome shotgun (WGS) entry which is preliminary data.</text>
</comment>
<evidence type="ECO:0000256" key="1">
    <source>
        <dbReference type="ARBA" id="ARBA00022598"/>
    </source>
</evidence>
<dbReference type="NCBIfam" id="NF010041">
    <property type="entry name" value="PRK13517.1-1"/>
    <property type="match status" value="1"/>
</dbReference>
<dbReference type="InterPro" id="IPR006336">
    <property type="entry name" value="GCS2"/>
</dbReference>
<dbReference type="EC" id="6.3.2.2" evidence="5"/>
<comment type="catalytic activity">
    <reaction evidence="4 5">
        <text>L-cysteine + L-glutamate + ATP = gamma-L-glutamyl-L-cysteine + ADP + phosphate + H(+)</text>
        <dbReference type="Rhea" id="RHEA:13285"/>
        <dbReference type="ChEBI" id="CHEBI:15378"/>
        <dbReference type="ChEBI" id="CHEBI:29985"/>
        <dbReference type="ChEBI" id="CHEBI:30616"/>
        <dbReference type="ChEBI" id="CHEBI:35235"/>
        <dbReference type="ChEBI" id="CHEBI:43474"/>
        <dbReference type="ChEBI" id="CHEBI:58173"/>
        <dbReference type="ChEBI" id="CHEBI:456216"/>
        <dbReference type="EC" id="6.3.2.2"/>
    </reaction>
</comment>
<comment type="function">
    <text evidence="5">ATP-dependent carboxylate-amine ligase which exhibits weak glutamate--cysteine ligase activity.</text>
</comment>
<keyword evidence="7" id="KW-1185">Reference proteome</keyword>
<dbReference type="EMBL" id="RBXO01000001">
    <property type="protein sequence ID" value="RKT56580.1"/>
    <property type="molecule type" value="Genomic_DNA"/>
</dbReference>
<proteinExistence type="inferred from homology"/>
<dbReference type="GO" id="GO:0005524">
    <property type="term" value="F:ATP binding"/>
    <property type="evidence" value="ECO:0007669"/>
    <property type="project" value="UniProtKB-KW"/>
</dbReference>
<protein>
    <recommendedName>
        <fullName evidence="5">Putative glutamate--cysteine ligase 2</fullName>
        <ecNumber evidence="5">6.3.2.2</ecNumber>
    </recommendedName>
    <alternativeName>
        <fullName evidence="5">Gamma-glutamylcysteine synthetase 2</fullName>
        <shortName evidence="5">GCS 2</shortName>
        <shortName evidence="5">Gamma-GCS 2</shortName>
    </alternativeName>
</protein>
<dbReference type="HAMAP" id="MF_01609">
    <property type="entry name" value="Glu_cys_ligase_2"/>
    <property type="match status" value="1"/>
</dbReference>
<keyword evidence="2 5" id="KW-0547">Nucleotide-binding</keyword>
<evidence type="ECO:0000313" key="7">
    <source>
        <dbReference type="Proteomes" id="UP000282084"/>
    </source>
</evidence>
<name>A0A495W636_9PSEU</name>
<evidence type="ECO:0000256" key="5">
    <source>
        <dbReference type="HAMAP-Rule" id="MF_01609"/>
    </source>
</evidence>
<dbReference type="InterPro" id="IPR011793">
    <property type="entry name" value="YbdK"/>
</dbReference>
<dbReference type="OrthoDB" id="9803842at2"/>
<sequence length="377" mass="40706">MTQPWTVGVEQEFLLVDPETRLPVPRAEEVARHAGDGLDVQRELTPFQIEVATPVCRTSAELADQVLLGRTQLAEAAREAGCRLLAAGVPPVGTAGPPPGTDERRYRLMEYSHRKLLGGQGVCGMHVHVGVPDRRTAVRVSNALRPWLPTLLALSANSPVEQGSDTGYASWRSMVWSRWPVGGPPPHLDSPEHYDDLVRTLVRTEVVLDSKMVYWDVRPSSHVPTVEVRVADVPQTAREAVVVAELVRAFARTAGTSARDPGRVDDVLLRAAYWRAARDGVDGLAVDPRTGRLVSALDLAAELVARCADALRDADALSTVEGHLAWLRVNGSGAARQRRALDASADPCDVVDLVLGETVADGRAGLPWTSHRTGGAR</sequence>
<dbReference type="SUPFAM" id="SSF55931">
    <property type="entry name" value="Glutamine synthetase/guanido kinase"/>
    <property type="match status" value="1"/>
</dbReference>
<dbReference type="PANTHER" id="PTHR36510:SF1">
    <property type="entry name" value="GLUTAMATE--CYSTEINE LIGASE 2-RELATED"/>
    <property type="match status" value="1"/>
</dbReference>
<dbReference type="RefSeq" id="WP_121008120.1">
    <property type="nucleotide sequence ID" value="NZ_RBXO01000001.1"/>
</dbReference>
<organism evidence="6 7">
    <name type="scientific">Saccharothrix australiensis</name>
    <dbReference type="NCBI Taxonomy" id="2072"/>
    <lineage>
        <taxon>Bacteria</taxon>
        <taxon>Bacillati</taxon>
        <taxon>Actinomycetota</taxon>
        <taxon>Actinomycetes</taxon>
        <taxon>Pseudonocardiales</taxon>
        <taxon>Pseudonocardiaceae</taxon>
        <taxon>Saccharothrix</taxon>
    </lineage>
</organism>
<evidence type="ECO:0000256" key="2">
    <source>
        <dbReference type="ARBA" id="ARBA00022741"/>
    </source>
</evidence>
<dbReference type="AlphaFoldDB" id="A0A495W636"/>
<dbReference type="InterPro" id="IPR014746">
    <property type="entry name" value="Gln_synth/guanido_kin_cat_dom"/>
</dbReference>
<keyword evidence="1 5" id="KW-0436">Ligase</keyword>
<dbReference type="GO" id="GO:0004357">
    <property type="term" value="F:glutamate-cysteine ligase activity"/>
    <property type="evidence" value="ECO:0007669"/>
    <property type="project" value="UniProtKB-EC"/>
</dbReference>
<dbReference type="Gene3D" id="3.30.590.20">
    <property type="match status" value="1"/>
</dbReference>